<keyword evidence="5 10" id="KW-0547">Nucleotide-binding</keyword>
<dbReference type="InterPro" id="IPR011009">
    <property type="entry name" value="Kinase-like_dom_sf"/>
</dbReference>
<feature type="region of interest" description="Disordered" evidence="11">
    <location>
        <begin position="431"/>
        <end position="458"/>
    </location>
</feature>
<sequence length="622" mass="67930">MVERYQKVSRIGRGTFGEAWLVTSTCSGRRYVVKEVRVENMTKAEVQKANTEAIILSRCKHNNIVRYKEVFMVANPATLCLVMEYADGGDLASRVRRAKEAGEFLPEETVLKWFVQVIFAVQYLHSNDILHRDLKTQNIFLMKNDLIKVGDFGIARVLMSREDLATTAIGTPYYLSPEICRRLPYNHKSDMWAVGCVLYELCSLNHPFVADTFPDLVLRILRGAYRQLSHQYSSFVRDLVAVLLRTDPNRRPTADQVLMVPLLRPYVTAYLKQHEELISTCSPSASVADSSTPKPSKAAEVVEETVATQAQPAGRGSNLREAILKRLPFSRPRAASDSVLETAGRRSGAEFQPSSASSGSGSSKDIHTAGTDYGYSPAQNSGNSNLPVDLSEPKQNRIIESEKQEVVQENDNGGSLSFSGTLDSNALSKISSSTSQLSSTNSSTKDSTNKTQNSSCSNCSKLSAEYTGDRKSPMIHVKLYSSSCSDDNSSSGGRRHGHVLCHKVPLSSLSCCAECRTMDNGNVTPCTCLCASQSLGFSMDGGVMSDDKKSTCSSLNSNVVCGCAEEVSCICTKGSQITCEVDLVFEGDNVKNVPMKNEIMEMEVSGSTIISNKTSNKALIDI</sequence>
<comment type="catalytic activity">
    <reaction evidence="9">
        <text>L-seryl-[protein] + ATP = O-phospho-L-seryl-[protein] + ADP + H(+)</text>
        <dbReference type="Rhea" id="RHEA:17989"/>
        <dbReference type="Rhea" id="RHEA-COMP:9863"/>
        <dbReference type="Rhea" id="RHEA-COMP:11604"/>
        <dbReference type="ChEBI" id="CHEBI:15378"/>
        <dbReference type="ChEBI" id="CHEBI:29999"/>
        <dbReference type="ChEBI" id="CHEBI:30616"/>
        <dbReference type="ChEBI" id="CHEBI:83421"/>
        <dbReference type="ChEBI" id="CHEBI:456216"/>
        <dbReference type="EC" id="2.7.11.1"/>
    </reaction>
</comment>
<keyword evidence="4" id="KW-0808">Transferase</keyword>
<comment type="similarity">
    <text evidence="1">Belongs to the protein kinase superfamily. NEK Ser/Thr protein kinase family. NIMA subfamily.</text>
</comment>
<dbReference type="FunFam" id="3.30.200.20:FF:000097">
    <property type="entry name" value="Probable serine/threonine-protein kinase nek1"/>
    <property type="match status" value="1"/>
</dbReference>
<feature type="region of interest" description="Disordered" evidence="11">
    <location>
        <begin position="282"/>
        <end position="319"/>
    </location>
</feature>
<dbReference type="EMBL" id="IACT01004190">
    <property type="protein sequence ID" value="LAC23390.1"/>
    <property type="molecule type" value="mRNA"/>
</dbReference>
<feature type="compositionally biased region" description="Low complexity" evidence="11">
    <location>
        <begin position="354"/>
        <end position="363"/>
    </location>
</feature>
<dbReference type="SMART" id="SM00220">
    <property type="entry name" value="S_TKc"/>
    <property type="match status" value="1"/>
</dbReference>
<dbReference type="GO" id="GO:0005524">
    <property type="term" value="F:ATP binding"/>
    <property type="evidence" value="ECO:0007669"/>
    <property type="project" value="UniProtKB-UniRule"/>
</dbReference>
<name>A0A6A7FYA9_9CRUS</name>
<evidence type="ECO:0000256" key="8">
    <source>
        <dbReference type="ARBA" id="ARBA00047899"/>
    </source>
</evidence>
<evidence type="ECO:0000256" key="3">
    <source>
        <dbReference type="ARBA" id="ARBA00022527"/>
    </source>
</evidence>
<dbReference type="SUPFAM" id="SSF56112">
    <property type="entry name" value="Protein kinase-like (PK-like)"/>
    <property type="match status" value="1"/>
</dbReference>
<feature type="compositionally biased region" description="Polar residues" evidence="11">
    <location>
        <begin position="377"/>
        <end position="386"/>
    </location>
</feature>
<keyword evidence="7 10" id="KW-0067">ATP-binding</keyword>
<dbReference type="PROSITE" id="PS00108">
    <property type="entry name" value="PROTEIN_KINASE_ST"/>
    <property type="match status" value="1"/>
</dbReference>
<reference evidence="13" key="1">
    <citation type="submission" date="2017-11" db="EMBL/GenBank/DDBJ databases">
        <title>The sensing device of the deep-sea amphipod.</title>
        <authorList>
            <person name="Kobayashi H."/>
            <person name="Nagahama T."/>
            <person name="Arai W."/>
            <person name="Sasagawa Y."/>
            <person name="Umeda M."/>
            <person name="Hayashi T."/>
            <person name="Nikaido I."/>
            <person name="Watanabe H."/>
            <person name="Oguri K."/>
            <person name="Kitazato H."/>
            <person name="Fujioka K."/>
            <person name="Kido Y."/>
            <person name="Takami H."/>
        </authorList>
    </citation>
    <scope>NUCLEOTIDE SEQUENCE</scope>
    <source>
        <tissue evidence="13">Whole body</tissue>
    </source>
</reference>
<dbReference type="Pfam" id="PF00069">
    <property type="entry name" value="Pkinase"/>
    <property type="match status" value="1"/>
</dbReference>
<feature type="binding site" evidence="10">
    <location>
        <position position="34"/>
    </location>
    <ligand>
        <name>ATP</name>
        <dbReference type="ChEBI" id="CHEBI:30616"/>
    </ligand>
</feature>
<protein>
    <recommendedName>
        <fullName evidence="2">non-specific serine/threonine protein kinase</fullName>
        <ecNumber evidence="2">2.7.11.1</ecNumber>
    </recommendedName>
</protein>
<comment type="catalytic activity">
    <reaction evidence="8">
        <text>L-threonyl-[protein] + ATP = O-phospho-L-threonyl-[protein] + ADP + H(+)</text>
        <dbReference type="Rhea" id="RHEA:46608"/>
        <dbReference type="Rhea" id="RHEA-COMP:11060"/>
        <dbReference type="Rhea" id="RHEA-COMP:11605"/>
        <dbReference type="ChEBI" id="CHEBI:15378"/>
        <dbReference type="ChEBI" id="CHEBI:30013"/>
        <dbReference type="ChEBI" id="CHEBI:30616"/>
        <dbReference type="ChEBI" id="CHEBI:61977"/>
        <dbReference type="ChEBI" id="CHEBI:456216"/>
        <dbReference type="EC" id="2.7.11.1"/>
    </reaction>
</comment>
<dbReference type="PANTHER" id="PTHR44899:SF3">
    <property type="entry name" value="SERINE_THREONINE-PROTEIN KINASE NEK1"/>
    <property type="match status" value="1"/>
</dbReference>
<evidence type="ECO:0000256" key="6">
    <source>
        <dbReference type="ARBA" id="ARBA00022777"/>
    </source>
</evidence>
<evidence type="ECO:0000313" key="13">
    <source>
        <dbReference type="EMBL" id="LAC23390.1"/>
    </source>
</evidence>
<dbReference type="InterPro" id="IPR051131">
    <property type="entry name" value="NEK_Ser/Thr_kinase_NIMA"/>
</dbReference>
<evidence type="ECO:0000256" key="10">
    <source>
        <dbReference type="PROSITE-ProRule" id="PRU10141"/>
    </source>
</evidence>
<evidence type="ECO:0000256" key="9">
    <source>
        <dbReference type="ARBA" id="ARBA00048679"/>
    </source>
</evidence>
<dbReference type="Gene3D" id="1.10.510.10">
    <property type="entry name" value="Transferase(Phosphotransferase) domain 1"/>
    <property type="match status" value="1"/>
</dbReference>
<keyword evidence="6 13" id="KW-0418">Kinase</keyword>
<feature type="compositionally biased region" description="Polar residues" evidence="11">
    <location>
        <begin position="282"/>
        <end position="294"/>
    </location>
</feature>
<keyword evidence="3" id="KW-0723">Serine/threonine-protein kinase</keyword>
<dbReference type="InterPro" id="IPR017441">
    <property type="entry name" value="Protein_kinase_ATP_BS"/>
</dbReference>
<feature type="region of interest" description="Disordered" evidence="11">
    <location>
        <begin position="334"/>
        <end position="390"/>
    </location>
</feature>
<dbReference type="Gene3D" id="3.30.200.20">
    <property type="entry name" value="Phosphorylase Kinase, domain 1"/>
    <property type="match status" value="1"/>
</dbReference>
<feature type="compositionally biased region" description="Low complexity" evidence="11">
    <location>
        <begin position="431"/>
        <end position="455"/>
    </location>
</feature>
<dbReference type="EC" id="2.7.11.1" evidence="2"/>
<evidence type="ECO:0000256" key="4">
    <source>
        <dbReference type="ARBA" id="ARBA00022679"/>
    </source>
</evidence>
<dbReference type="InterPro" id="IPR008271">
    <property type="entry name" value="Ser/Thr_kinase_AS"/>
</dbReference>
<dbReference type="CDD" id="cd08215">
    <property type="entry name" value="STKc_Nek"/>
    <property type="match status" value="1"/>
</dbReference>
<feature type="domain" description="Protein kinase" evidence="12">
    <location>
        <begin position="5"/>
        <end position="267"/>
    </location>
</feature>
<evidence type="ECO:0000256" key="5">
    <source>
        <dbReference type="ARBA" id="ARBA00022741"/>
    </source>
</evidence>
<evidence type="ECO:0000256" key="2">
    <source>
        <dbReference type="ARBA" id="ARBA00012513"/>
    </source>
</evidence>
<dbReference type="InterPro" id="IPR000719">
    <property type="entry name" value="Prot_kinase_dom"/>
</dbReference>
<proteinExistence type="evidence at transcript level"/>
<evidence type="ECO:0000259" key="12">
    <source>
        <dbReference type="PROSITE" id="PS50011"/>
    </source>
</evidence>
<dbReference type="GO" id="GO:0004674">
    <property type="term" value="F:protein serine/threonine kinase activity"/>
    <property type="evidence" value="ECO:0007669"/>
    <property type="project" value="UniProtKB-KW"/>
</dbReference>
<dbReference type="PROSITE" id="PS00107">
    <property type="entry name" value="PROTEIN_KINASE_ATP"/>
    <property type="match status" value="1"/>
</dbReference>
<evidence type="ECO:0000256" key="1">
    <source>
        <dbReference type="ARBA" id="ARBA00010886"/>
    </source>
</evidence>
<evidence type="ECO:0000256" key="11">
    <source>
        <dbReference type="SAM" id="MobiDB-lite"/>
    </source>
</evidence>
<dbReference type="PANTHER" id="PTHR44899">
    <property type="entry name" value="CAMK FAMILY PROTEIN KINASE"/>
    <property type="match status" value="1"/>
</dbReference>
<organism evidence="13">
    <name type="scientific">Hirondellea gigas</name>
    <dbReference type="NCBI Taxonomy" id="1518452"/>
    <lineage>
        <taxon>Eukaryota</taxon>
        <taxon>Metazoa</taxon>
        <taxon>Ecdysozoa</taxon>
        <taxon>Arthropoda</taxon>
        <taxon>Crustacea</taxon>
        <taxon>Multicrustacea</taxon>
        <taxon>Malacostraca</taxon>
        <taxon>Eumalacostraca</taxon>
        <taxon>Peracarida</taxon>
        <taxon>Amphipoda</taxon>
        <taxon>Amphilochidea</taxon>
        <taxon>Lysianassida</taxon>
        <taxon>Lysianassidira</taxon>
        <taxon>Lysianassoidea</taxon>
        <taxon>Lysianassidae</taxon>
        <taxon>Hirondellea</taxon>
    </lineage>
</organism>
<dbReference type="AlphaFoldDB" id="A0A6A7FYA9"/>
<accession>A0A6A7FYA9</accession>
<evidence type="ECO:0000256" key="7">
    <source>
        <dbReference type="ARBA" id="ARBA00022840"/>
    </source>
</evidence>
<dbReference type="PROSITE" id="PS50011">
    <property type="entry name" value="PROTEIN_KINASE_DOM"/>
    <property type="match status" value="1"/>
</dbReference>